<sequence>MQRGASGETTEDTTTITIDSESTPESSTSRMNSVTSGRILRIKLPPAFWNTYHQFRMSQETLDEPPTKRQKFTPIPEPEPIASAEDIAVAEAAAAAAAAAAQGPHRHTPGSQPQLQQQQQQQEQKHAQGPVLRPTIVDVESGNKEELLHSDASSSSDSSLSDGDADIPYSRADNPRPTVEAPLPATASTPNGPQNILPPLALEKPDVRVKTPSTPVPEARPSVMVTVVGRGSGNFPVLHVTPNSQLAASLRDIPCARPIAWRNGTPRELRNQWTRDATIYFSRGELAPEPCTSCVRGRGPFEQCVRPPNPTGQPPLRGACASCIWTGNPRTCSFHPDHILLGHAHSTPSKLANKRASIGPRTPRTPNTPSSAKPPNPTAAHPMPPHEHSFNPHRNTINGNASSNLSSNIHNGARVHHNVNPNQNQSQSQSHNYSQNVNHMNSPHPNANPVAYNNGTQPANILPVSPAQTNPSSVALSPPNPPSNKPLPPPSTKPQSHRTNPFPHHCYFNIPEKLNGGNLTEVLKAIQEMEAVQAKLRERAAFLEQLGDNWQ</sequence>
<feature type="coiled-coil region" evidence="1">
    <location>
        <begin position="519"/>
        <end position="546"/>
    </location>
</feature>
<accession>A0A022W016</accession>
<evidence type="ECO:0000313" key="3">
    <source>
        <dbReference type="EMBL" id="EZF51706.1"/>
    </source>
</evidence>
<feature type="compositionally biased region" description="Low complexity" evidence="2">
    <location>
        <begin position="418"/>
        <end position="439"/>
    </location>
</feature>
<feature type="compositionally biased region" description="Low complexity" evidence="2">
    <location>
        <begin position="360"/>
        <end position="369"/>
    </location>
</feature>
<dbReference type="Proteomes" id="UP000023758">
    <property type="component" value="Unassembled WGS sequence"/>
</dbReference>
<feature type="compositionally biased region" description="Pro residues" evidence="2">
    <location>
        <begin position="478"/>
        <end position="492"/>
    </location>
</feature>
<keyword evidence="1" id="KW-0175">Coiled coil</keyword>
<feature type="region of interest" description="Disordered" evidence="2">
    <location>
        <begin position="347"/>
        <end position="503"/>
    </location>
</feature>
<feature type="compositionally biased region" description="Polar residues" evidence="2">
    <location>
        <begin position="466"/>
        <end position="475"/>
    </location>
</feature>
<feature type="compositionally biased region" description="Polar residues" evidence="2">
    <location>
        <begin position="440"/>
        <end position="459"/>
    </location>
</feature>
<protein>
    <submittedName>
        <fullName evidence="3">Uncharacterized protein</fullName>
    </submittedName>
</protein>
<feature type="region of interest" description="Disordered" evidence="2">
    <location>
        <begin position="1"/>
        <end position="35"/>
    </location>
</feature>
<evidence type="ECO:0000256" key="2">
    <source>
        <dbReference type="SAM" id="MobiDB-lite"/>
    </source>
</evidence>
<feature type="region of interest" description="Disordered" evidence="2">
    <location>
        <begin position="95"/>
        <end position="131"/>
    </location>
</feature>
<dbReference type="EMBL" id="KK207865">
    <property type="protein sequence ID" value="EZF51706.1"/>
    <property type="molecule type" value="Genomic_DNA"/>
</dbReference>
<proteinExistence type="predicted"/>
<dbReference type="OrthoDB" id="4174112at2759"/>
<feature type="compositionally biased region" description="Low complexity" evidence="2">
    <location>
        <begin position="12"/>
        <end position="29"/>
    </location>
</feature>
<dbReference type="InterPro" id="IPR022190">
    <property type="entry name" value="DUF3716"/>
</dbReference>
<feature type="compositionally biased region" description="Low complexity" evidence="2">
    <location>
        <begin position="150"/>
        <end position="162"/>
    </location>
</feature>
<name>A0A022W016_TRIRU</name>
<feature type="region of interest" description="Disordered" evidence="2">
    <location>
        <begin position="59"/>
        <end position="78"/>
    </location>
</feature>
<feature type="compositionally biased region" description="Polar residues" evidence="2">
    <location>
        <begin position="392"/>
        <end position="410"/>
    </location>
</feature>
<organism evidence="3">
    <name type="scientific">Trichophyton rubrum CBS 288.86</name>
    <dbReference type="NCBI Taxonomy" id="1215330"/>
    <lineage>
        <taxon>Eukaryota</taxon>
        <taxon>Fungi</taxon>
        <taxon>Dikarya</taxon>
        <taxon>Ascomycota</taxon>
        <taxon>Pezizomycotina</taxon>
        <taxon>Eurotiomycetes</taxon>
        <taxon>Eurotiomycetidae</taxon>
        <taxon>Onygenales</taxon>
        <taxon>Arthrodermataceae</taxon>
        <taxon>Trichophyton</taxon>
    </lineage>
</organism>
<feature type="region of interest" description="Disordered" evidence="2">
    <location>
        <begin position="146"/>
        <end position="194"/>
    </location>
</feature>
<gene>
    <name evidence="3" type="ORF">H103_05191</name>
</gene>
<feature type="compositionally biased region" description="Low complexity" evidence="2">
    <location>
        <begin position="112"/>
        <end position="122"/>
    </location>
</feature>
<reference evidence="3" key="1">
    <citation type="submission" date="2014-02" db="EMBL/GenBank/DDBJ databases">
        <title>The Genome Sequence of Trichophyton rubrum (morphotype fischeri) CBS 288.86.</title>
        <authorList>
            <consortium name="The Broad Institute Genomics Platform"/>
            <person name="Cuomo C.A."/>
            <person name="White T.C."/>
            <person name="Graser Y."/>
            <person name="Martinez-Rossi N."/>
            <person name="Heitman J."/>
            <person name="Young S.K."/>
            <person name="Zeng Q."/>
            <person name="Gargeya S."/>
            <person name="Abouelleil A."/>
            <person name="Alvarado L."/>
            <person name="Chapman S.B."/>
            <person name="Gainer-Dewar J."/>
            <person name="Goldberg J."/>
            <person name="Griggs A."/>
            <person name="Gujja S."/>
            <person name="Hansen M."/>
            <person name="Howarth C."/>
            <person name="Imamovic A."/>
            <person name="Larimer J."/>
            <person name="Martinez D."/>
            <person name="Murphy C."/>
            <person name="Pearson M.D."/>
            <person name="Persinoti G."/>
            <person name="Poon T."/>
            <person name="Priest M."/>
            <person name="Roberts A.D."/>
            <person name="Saif S."/>
            <person name="Shea T.D."/>
            <person name="Sykes S.N."/>
            <person name="Wortman J."/>
            <person name="Nusbaum C."/>
            <person name="Birren B."/>
        </authorList>
    </citation>
    <scope>NUCLEOTIDE SEQUENCE [LARGE SCALE GENOMIC DNA]</scope>
    <source>
        <strain evidence="3">CBS 288.86</strain>
    </source>
</reference>
<evidence type="ECO:0000256" key="1">
    <source>
        <dbReference type="SAM" id="Coils"/>
    </source>
</evidence>
<dbReference type="HOGENOM" id="CLU_618168_0_0_1"/>
<dbReference type="Pfam" id="PF12511">
    <property type="entry name" value="DUF3716"/>
    <property type="match status" value="1"/>
</dbReference>
<dbReference type="AlphaFoldDB" id="A0A022W016"/>